<dbReference type="Pfam" id="PF00293">
    <property type="entry name" value="NUDIX"/>
    <property type="match status" value="1"/>
</dbReference>
<dbReference type="InterPro" id="IPR015797">
    <property type="entry name" value="NUDIX_hydrolase-like_dom_sf"/>
</dbReference>
<dbReference type="InterPro" id="IPR000086">
    <property type="entry name" value="NUDIX_hydrolase_dom"/>
</dbReference>
<dbReference type="RefSeq" id="WP_101284663.1">
    <property type="nucleotide sequence ID" value="NZ_CP024199.1"/>
</dbReference>
<evidence type="ECO:0000259" key="3">
    <source>
        <dbReference type="Pfam" id="PF00293"/>
    </source>
</evidence>
<dbReference type="SUPFAM" id="SSF55811">
    <property type="entry name" value="Nudix"/>
    <property type="match status" value="1"/>
</dbReference>
<evidence type="ECO:0000313" key="4">
    <source>
        <dbReference type="EMBL" id="AUG52892.1"/>
    </source>
</evidence>
<comment type="cofactor">
    <cofactor evidence="1">
        <name>Mg(2+)</name>
        <dbReference type="ChEBI" id="CHEBI:18420"/>
    </cofactor>
</comment>
<accession>A0ABN5FDL0</accession>
<dbReference type="PROSITE" id="PS00893">
    <property type="entry name" value="NUDIX_BOX"/>
    <property type="match status" value="1"/>
</dbReference>
<dbReference type="Gene3D" id="3.90.79.10">
    <property type="entry name" value="Nucleoside Triphosphate Pyrophosphohydrolase"/>
    <property type="match status" value="1"/>
</dbReference>
<dbReference type="EMBL" id="CP024199">
    <property type="protein sequence ID" value="AUG52892.1"/>
    <property type="molecule type" value="Genomic_DNA"/>
</dbReference>
<sequence>MIGPIFGSPEPGKFYDVQDCAYAVIPDGNGRLGVVRTPKGIMLIGGGIERSETAKDALTREAVEETGRSIRIVSQLGLATQYVNNRAKGKYRLKRGVFFIAEILQKTTQPIDLDHEFMWLPAIEVEQQLVRSFHKWAVQQHVRVTAEP</sequence>
<name>A0ABN5FDL0_9PROT</name>
<organism evidence="4 5">
    <name type="scientific">Thalassospira marina</name>
    <dbReference type="NCBI Taxonomy" id="2048283"/>
    <lineage>
        <taxon>Bacteria</taxon>
        <taxon>Pseudomonadati</taxon>
        <taxon>Pseudomonadota</taxon>
        <taxon>Alphaproteobacteria</taxon>
        <taxon>Rhodospirillales</taxon>
        <taxon>Thalassospiraceae</taxon>
        <taxon>Thalassospira</taxon>
    </lineage>
</organism>
<evidence type="ECO:0000256" key="1">
    <source>
        <dbReference type="ARBA" id="ARBA00001946"/>
    </source>
</evidence>
<reference evidence="4 5" key="1">
    <citation type="submission" date="2017-10" db="EMBL/GenBank/DDBJ databases">
        <title>Biodiversity and function of Thalassospira species in the particle-attached aromatic-hydrocarbon-degrading consortia from the surface seawater of the China South Sea.</title>
        <authorList>
            <person name="Dong C."/>
            <person name="Liu R."/>
            <person name="Shao Z."/>
        </authorList>
    </citation>
    <scope>NUCLEOTIDE SEQUENCE [LARGE SCALE GENOMIC DNA]</scope>
    <source>
        <strain evidence="4 5">CSC3H3</strain>
    </source>
</reference>
<dbReference type="Proteomes" id="UP000233458">
    <property type="component" value="Chromosome"/>
</dbReference>
<keyword evidence="5" id="KW-1185">Reference proteome</keyword>
<evidence type="ECO:0000256" key="2">
    <source>
        <dbReference type="ARBA" id="ARBA00022801"/>
    </source>
</evidence>
<feature type="domain" description="Nudix hydrolase" evidence="3">
    <location>
        <begin position="22"/>
        <end position="128"/>
    </location>
</feature>
<keyword evidence="2" id="KW-0378">Hydrolase</keyword>
<proteinExistence type="predicted"/>
<protein>
    <submittedName>
        <fullName evidence="4">DNA mismatch repair protein MutT</fullName>
    </submittedName>
</protein>
<dbReference type="InterPro" id="IPR020084">
    <property type="entry name" value="NUDIX_hydrolase_CS"/>
</dbReference>
<evidence type="ECO:0000313" key="5">
    <source>
        <dbReference type="Proteomes" id="UP000233458"/>
    </source>
</evidence>
<gene>
    <name evidence="4" type="ORF">CSC3H3_09370</name>
</gene>